<reference evidence="5" key="1">
    <citation type="journal article" date="2019" name="Int. J. Syst. Evol. Microbiol.">
        <title>The Global Catalogue of Microorganisms (GCM) 10K type strain sequencing project: providing services to taxonomists for standard genome sequencing and annotation.</title>
        <authorList>
            <consortium name="The Broad Institute Genomics Platform"/>
            <consortium name="The Broad Institute Genome Sequencing Center for Infectious Disease"/>
            <person name="Wu L."/>
            <person name="Ma J."/>
        </authorList>
    </citation>
    <scope>NUCLEOTIDE SEQUENCE [LARGE SCALE GENOMIC DNA]</scope>
    <source>
        <strain evidence="5">CECT 7184</strain>
    </source>
</reference>
<evidence type="ECO:0000313" key="5">
    <source>
        <dbReference type="Proteomes" id="UP001242368"/>
    </source>
</evidence>
<sequence>MFKSIIFLTFFISGSFVFAQPYAPQAGTPGSTAIHKGSLSFTAWATDVRVVRGFQNIQLPGLGLASSGVPENAIGYPDGNVVSLGDKGYAVATFEHPIRDGQGYDFAVFENGSVGYLELATVAVSSDGVNYYMFPSHSLTQTHTQLGTFDTPVAQNLHNLAGKYIGEYGTPFDLSDIQNAPLLDKQAVRFVKITDVCGSLNPVYATYDSYGNKINDSFPTPFPSGGFDLQAVGVIHEQLLSEESFDVFALKVYPNPFTTELFISDDYNYEIEYVFKDVLGKTVLEGRYYGGIINTGSLPSGIYLLTLQSQGKKRNLKMIKK</sequence>
<accession>A0ABT8CT01</accession>
<name>A0ABT8CT01_9FLAO</name>
<proteinExistence type="predicted"/>
<dbReference type="Proteomes" id="UP001242368">
    <property type="component" value="Unassembled WGS sequence"/>
</dbReference>
<evidence type="ECO:0000256" key="1">
    <source>
        <dbReference type="ARBA" id="ARBA00022729"/>
    </source>
</evidence>
<protein>
    <submittedName>
        <fullName evidence="4">T9SS type A sorting domain-containing protein</fullName>
    </submittedName>
</protein>
<dbReference type="NCBIfam" id="TIGR04183">
    <property type="entry name" value="Por_Secre_tail"/>
    <property type="match status" value="1"/>
</dbReference>
<evidence type="ECO:0000259" key="3">
    <source>
        <dbReference type="Pfam" id="PF18962"/>
    </source>
</evidence>
<dbReference type="EMBL" id="JAUFQU010000001">
    <property type="protein sequence ID" value="MDN3706763.1"/>
    <property type="molecule type" value="Genomic_DNA"/>
</dbReference>
<dbReference type="Pfam" id="PF18962">
    <property type="entry name" value="Por_Secre_tail"/>
    <property type="match status" value="1"/>
</dbReference>
<feature type="signal peptide" evidence="2">
    <location>
        <begin position="1"/>
        <end position="19"/>
    </location>
</feature>
<feature type="chain" id="PRO_5045329703" evidence="2">
    <location>
        <begin position="20"/>
        <end position="321"/>
    </location>
</feature>
<keyword evidence="1 2" id="KW-0732">Signal</keyword>
<feature type="domain" description="Secretion system C-terminal sorting" evidence="3">
    <location>
        <begin position="252"/>
        <end position="315"/>
    </location>
</feature>
<dbReference type="RefSeq" id="WP_290362817.1">
    <property type="nucleotide sequence ID" value="NZ_JAUFQU010000001.1"/>
</dbReference>
<evidence type="ECO:0000313" key="4">
    <source>
        <dbReference type="EMBL" id="MDN3706763.1"/>
    </source>
</evidence>
<evidence type="ECO:0000256" key="2">
    <source>
        <dbReference type="SAM" id="SignalP"/>
    </source>
</evidence>
<organism evidence="4 5">
    <name type="scientific">Paenimyroides ceti</name>
    <dbReference type="NCBI Taxonomy" id="395087"/>
    <lineage>
        <taxon>Bacteria</taxon>
        <taxon>Pseudomonadati</taxon>
        <taxon>Bacteroidota</taxon>
        <taxon>Flavobacteriia</taxon>
        <taxon>Flavobacteriales</taxon>
        <taxon>Flavobacteriaceae</taxon>
        <taxon>Paenimyroides</taxon>
    </lineage>
</organism>
<dbReference type="InterPro" id="IPR026444">
    <property type="entry name" value="Secre_tail"/>
</dbReference>
<comment type="caution">
    <text evidence="4">The sequence shown here is derived from an EMBL/GenBank/DDBJ whole genome shotgun (WGS) entry which is preliminary data.</text>
</comment>
<gene>
    <name evidence="4" type="ORF">QW060_06410</name>
</gene>
<keyword evidence="5" id="KW-1185">Reference proteome</keyword>